<name>A0A3P8VGU9_CYNSE</name>
<organism evidence="1 2">
    <name type="scientific">Cynoglossus semilaevis</name>
    <name type="common">Tongue sole</name>
    <dbReference type="NCBI Taxonomy" id="244447"/>
    <lineage>
        <taxon>Eukaryota</taxon>
        <taxon>Metazoa</taxon>
        <taxon>Chordata</taxon>
        <taxon>Craniata</taxon>
        <taxon>Vertebrata</taxon>
        <taxon>Euteleostomi</taxon>
        <taxon>Actinopterygii</taxon>
        <taxon>Neopterygii</taxon>
        <taxon>Teleostei</taxon>
        <taxon>Neoteleostei</taxon>
        <taxon>Acanthomorphata</taxon>
        <taxon>Carangaria</taxon>
        <taxon>Pleuronectiformes</taxon>
        <taxon>Pleuronectoidei</taxon>
        <taxon>Cynoglossidae</taxon>
        <taxon>Cynoglossinae</taxon>
        <taxon>Cynoglossus</taxon>
    </lineage>
</organism>
<evidence type="ECO:0000313" key="2">
    <source>
        <dbReference type="Proteomes" id="UP000265120"/>
    </source>
</evidence>
<reference evidence="1" key="2">
    <citation type="submission" date="2025-08" db="UniProtKB">
        <authorList>
            <consortium name="Ensembl"/>
        </authorList>
    </citation>
    <scope>IDENTIFICATION</scope>
</reference>
<sequence length="54" mass="5701">MGGVEVVFPESLSGVKGHFGPINCVAFHSEGKRTDHFLFAGLVSALLNCVIAKL</sequence>
<protein>
    <submittedName>
        <fullName evidence="1">Uncharacterized protein</fullName>
    </submittedName>
</protein>
<evidence type="ECO:0000313" key="1">
    <source>
        <dbReference type="Ensembl" id="ENSCSEP00000012466.1"/>
    </source>
</evidence>
<dbReference type="AlphaFoldDB" id="A0A3P8VGU9"/>
<dbReference type="Ensembl" id="ENSCSET00000012616.1">
    <property type="protein sequence ID" value="ENSCSEP00000012466.1"/>
    <property type="gene ID" value="ENSCSEG00000008053.1"/>
</dbReference>
<accession>A0A3P8VGU9</accession>
<proteinExistence type="predicted"/>
<dbReference type="Proteomes" id="UP000265120">
    <property type="component" value="Chromosome 6"/>
</dbReference>
<dbReference type="InParanoid" id="A0A3P8VGU9"/>
<reference evidence="1" key="3">
    <citation type="submission" date="2025-09" db="UniProtKB">
        <authorList>
            <consortium name="Ensembl"/>
        </authorList>
    </citation>
    <scope>IDENTIFICATION</scope>
</reference>
<reference evidence="1 2" key="1">
    <citation type="journal article" date="2014" name="Nat. Genet.">
        <title>Whole-genome sequence of a flatfish provides insights into ZW sex chromosome evolution and adaptation to a benthic lifestyle.</title>
        <authorList>
            <person name="Chen S."/>
            <person name="Zhang G."/>
            <person name="Shao C."/>
            <person name="Huang Q."/>
            <person name="Liu G."/>
            <person name="Zhang P."/>
            <person name="Song W."/>
            <person name="An N."/>
            <person name="Chalopin D."/>
            <person name="Volff J.N."/>
            <person name="Hong Y."/>
            <person name="Li Q."/>
            <person name="Sha Z."/>
            <person name="Zhou H."/>
            <person name="Xie M."/>
            <person name="Yu Q."/>
            <person name="Liu Y."/>
            <person name="Xiang H."/>
            <person name="Wang N."/>
            <person name="Wu K."/>
            <person name="Yang C."/>
            <person name="Zhou Q."/>
            <person name="Liao X."/>
            <person name="Yang L."/>
            <person name="Hu Q."/>
            <person name="Zhang J."/>
            <person name="Meng L."/>
            <person name="Jin L."/>
            <person name="Tian Y."/>
            <person name="Lian J."/>
            <person name="Yang J."/>
            <person name="Miao G."/>
            <person name="Liu S."/>
            <person name="Liang Z."/>
            <person name="Yan F."/>
            <person name="Li Y."/>
            <person name="Sun B."/>
            <person name="Zhang H."/>
            <person name="Zhang J."/>
            <person name="Zhu Y."/>
            <person name="Du M."/>
            <person name="Zhao Y."/>
            <person name="Schartl M."/>
            <person name="Tang Q."/>
            <person name="Wang J."/>
        </authorList>
    </citation>
    <scope>NUCLEOTIDE SEQUENCE</scope>
</reference>
<keyword evidence="2" id="KW-1185">Reference proteome</keyword>